<evidence type="ECO:0000256" key="1">
    <source>
        <dbReference type="SAM" id="MobiDB-lite"/>
    </source>
</evidence>
<keyword evidence="3" id="KW-1185">Reference proteome</keyword>
<reference evidence="2 3" key="1">
    <citation type="submission" date="2021-06" db="EMBL/GenBank/DDBJ databases">
        <title>Caerostris extrusa draft genome.</title>
        <authorList>
            <person name="Kono N."/>
            <person name="Arakawa K."/>
        </authorList>
    </citation>
    <scope>NUCLEOTIDE SEQUENCE [LARGE SCALE GENOMIC DNA]</scope>
</reference>
<gene>
    <name evidence="2" type="ORF">CEXT_491271</name>
</gene>
<dbReference type="EMBL" id="BPLR01010219">
    <property type="protein sequence ID" value="GIY37800.1"/>
    <property type="molecule type" value="Genomic_DNA"/>
</dbReference>
<feature type="compositionally biased region" description="Polar residues" evidence="1">
    <location>
        <begin position="46"/>
        <end position="59"/>
    </location>
</feature>
<evidence type="ECO:0000313" key="3">
    <source>
        <dbReference type="Proteomes" id="UP001054945"/>
    </source>
</evidence>
<dbReference type="Proteomes" id="UP001054945">
    <property type="component" value="Unassembled WGS sequence"/>
</dbReference>
<feature type="region of interest" description="Disordered" evidence="1">
    <location>
        <begin position="46"/>
        <end position="76"/>
    </location>
</feature>
<dbReference type="AlphaFoldDB" id="A0AAV4SUM5"/>
<proteinExistence type="predicted"/>
<organism evidence="2 3">
    <name type="scientific">Caerostris extrusa</name>
    <name type="common">Bark spider</name>
    <name type="synonym">Caerostris bankana</name>
    <dbReference type="NCBI Taxonomy" id="172846"/>
    <lineage>
        <taxon>Eukaryota</taxon>
        <taxon>Metazoa</taxon>
        <taxon>Ecdysozoa</taxon>
        <taxon>Arthropoda</taxon>
        <taxon>Chelicerata</taxon>
        <taxon>Arachnida</taxon>
        <taxon>Araneae</taxon>
        <taxon>Araneomorphae</taxon>
        <taxon>Entelegynae</taxon>
        <taxon>Araneoidea</taxon>
        <taxon>Araneidae</taxon>
        <taxon>Caerostris</taxon>
    </lineage>
</organism>
<evidence type="ECO:0000313" key="2">
    <source>
        <dbReference type="EMBL" id="GIY37800.1"/>
    </source>
</evidence>
<name>A0AAV4SUM5_CAEEX</name>
<comment type="caution">
    <text evidence="2">The sequence shown here is derived from an EMBL/GenBank/DDBJ whole genome shotgun (WGS) entry which is preliminary data.</text>
</comment>
<sequence>MRSRREQKSLLEKKLTFFFANSTGEGHQNDEDDFCSKQYFNKTLRNDSQTNYSDRIPQSSEKDFSHRSSPPTKSVPSDWLLLRPTSRFLVGCRDLALYRRFSHLWACET</sequence>
<protein>
    <submittedName>
        <fullName evidence="2">Uncharacterized protein</fullName>
    </submittedName>
</protein>
<accession>A0AAV4SUM5</accession>